<feature type="transmembrane region" description="Helical" evidence="1">
    <location>
        <begin position="183"/>
        <end position="200"/>
    </location>
</feature>
<protein>
    <submittedName>
        <fullName evidence="2">ABC transporter</fullName>
    </submittedName>
</protein>
<evidence type="ECO:0000313" key="3">
    <source>
        <dbReference type="Proteomes" id="UP001164439"/>
    </source>
</evidence>
<organism evidence="2 3">
    <name type="scientific">Streptomyces cinnabarinus</name>
    <dbReference type="NCBI Taxonomy" id="67287"/>
    <lineage>
        <taxon>Bacteria</taxon>
        <taxon>Bacillati</taxon>
        <taxon>Actinomycetota</taxon>
        <taxon>Actinomycetes</taxon>
        <taxon>Kitasatosporales</taxon>
        <taxon>Streptomycetaceae</taxon>
        <taxon>Streptomyces</taxon>
    </lineage>
</organism>
<name>A0ABY7KI39_9ACTN</name>
<keyword evidence="1" id="KW-1133">Transmembrane helix</keyword>
<gene>
    <name evidence="2" type="ORF">STRCI_003874</name>
</gene>
<evidence type="ECO:0000313" key="2">
    <source>
        <dbReference type="EMBL" id="WAZ22611.1"/>
    </source>
</evidence>
<keyword evidence="3" id="KW-1185">Reference proteome</keyword>
<keyword evidence="1" id="KW-0472">Membrane</keyword>
<proteinExistence type="predicted"/>
<dbReference type="EMBL" id="CP114413">
    <property type="protein sequence ID" value="WAZ22611.1"/>
    <property type="molecule type" value="Genomic_DNA"/>
</dbReference>
<feature type="transmembrane region" description="Helical" evidence="1">
    <location>
        <begin position="45"/>
        <end position="65"/>
    </location>
</feature>
<feature type="transmembrane region" description="Helical" evidence="1">
    <location>
        <begin position="12"/>
        <end position="33"/>
    </location>
</feature>
<reference evidence="2" key="1">
    <citation type="submission" date="2022-12" db="EMBL/GenBank/DDBJ databases">
        <authorList>
            <person name="Ruckert C."/>
            <person name="Busche T."/>
            <person name="Kalinowski J."/>
            <person name="Wittmann C."/>
        </authorList>
    </citation>
    <scope>NUCLEOTIDE SEQUENCE</scope>
    <source>
        <strain evidence="2">DSM 40467</strain>
    </source>
</reference>
<feature type="transmembrane region" description="Helical" evidence="1">
    <location>
        <begin position="114"/>
        <end position="136"/>
    </location>
</feature>
<dbReference type="Proteomes" id="UP001164439">
    <property type="component" value="Chromosome"/>
</dbReference>
<keyword evidence="1" id="KW-0812">Transmembrane</keyword>
<feature type="transmembrane region" description="Helical" evidence="1">
    <location>
        <begin position="86"/>
        <end position="108"/>
    </location>
</feature>
<feature type="transmembrane region" description="Helical" evidence="1">
    <location>
        <begin position="145"/>
        <end position="163"/>
    </location>
</feature>
<evidence type="ECO:0000256" key="1">
    <source>
        <dbReference type="SAM" id="Phobius"/>
    </source>
</evidence>
<sequence length="206" mass="21867">MRGVTELIRPVWRTLPWPALGTGAAVGLLVAWMSRLYAENFDPWLALNTLRTAALAFALGLAFVLDDPARHTTAAVPVPRFVRQGLRLALVAPVAVLWWTAAVLLVPAELRPPVGATTLEAGAACALALAGAAAWIRRSQEPEPGVSVAAAVLTAAVLAGLLLPDDWKLFVAADDPAWDAAHGRWGVLLGAAVVGWTIWAREPVRR</sequence>
<accession>A0ABY7KI39</accession>